<protein>
    <recommendedName>
        <fullName evidence="6">Large ribosomal subunit protein uL4m</fullName>
    </recommendedName>
    <alternativeName>
        <fullName evidence="7">39S ribosomal protein L4, mitochondrial</fullName>
    </alternativeName>
</protein>
<organism evidence="8 9">
    <name type="scientific">Aquatica leii</name>
    <dbReference type="NCBI Taxonomy" id="1421715"/>
    <lineage>
        <taxon>Eukaryota</taxon>
        <taxon>Metazoa</taxon>
        <taxon>Ecdysozoa</taxon>
        <taxon>Arthropoda</taxon>
        <taxon>Hexapoda</taxon>
        <taxon>Insecta</taxon>
        <taxon>Pterygota</taxon>
        <taxon>Neoptera</taxon>
        <taxon>Endopterygota</taxon>
        <taxon>Coleoptera</taxon>
        <taxon>Polyphaga</taxon>
        <taxon>Elateriformia</taxon>
        <taxon>Elateroidea</taxon>
        <taxon>Lampyridae</taxon>
        <taxon>Luciolinae</taxon>
        <taxon>Aquatica</taxon>
    </lineage>
</organism>
<keyword evidence="3" id="KW-0689">Ribosomal protein</keyword>
<dbReference type="SUPFAM" id="SSF52166">
    <property type="entry name" value="Ribosomal protein L4"/>
    <property type="match status" value="1"/>
</dbReference>
<dbReference type="EMBL" id="JARPUR010000005">
    <property type="protein sequence ID" value="KAK4876358.1"/>
    <property type="molecule type" value="Genomic_DNA"/>
</dbReference>
<keyword evidence="9" id="KW-1185">Reference proteome</keyword>
<evidence type="ECO:0000256" key="2">
    <source>
        <dbReference type="ARBA" id="ARBA00010528"/>
    </source>
</evidence>
<evidence type="ECO:0000313" key="9">
    <source>
        <dbReference type="Proteomes" id="UP001353858"/>
    </source>
</evidence>
<keyword evidence="5" id="KW-0687">Ribonucleoprotein</keyword>
<dbReference type="GO" id="GO:0006412">
    <property type="term" value="P:translation"/>
    <property type="evidence" value="ECO:0007669"/>
    <property type="project" value="InterPro"/>
</dbReference>
<evidence type="ECO:0000256" key="6">
    <source>
        <dbReference type="ARBA" id="ARBA00040565"/>
    </source>
</evidence>
<dbReference type="InterPro" id="IPR023574">
    <property type="entry name" value="Ribosomal_uL4_dom_sf"/>
</dbReference>
<dbReference type="Gene3D" id="3.40.1370.10">
    <property type="match status" value="1"/>
</dbReference>
<dbReference type="Pfam" id="PF00573">
    <property type="entry name" value="Ribosomal_L4"/>
    <property type="match status" value="1"/>
</dbReference>
<gene>
    <name evidence="8" type="ORF">RN001_012780</name>
</gene>
<comment type="subcellular location">
    <subcellularLocation>
        <location evidence="1">Mitochondrion</location>
    </subcellularLocation>
</comment>
<dbReference type="PANTHER" id="PTHR10746:SF6">
    <property type="entry name" value="LARGE RIBOSOMAL SUBUNIT PROTEIN UL4M"/>
    <property type="match status" value="1"/>
</dbReference>
<dbReference type="InterPro" id="IPR013005">
    <property type="entry name" value="Ribosomal_uL4-like"/>
</dbReference>
<keyword evidence="4" id="KW-0496">Mitochondrion</keyword>
<evidence type="ECO:0000313" key="8">
    <source>
        <dbReference type="EMBL" id="KAK4876358.1"/>
    </source>
</evidence>
<dbReference type="GO" id="GO:1990904">
    <property type="term" value="C:ribonucleoprotein complex"/>
    <property type="evidence" value="ECO:0007669"/>
    <property type="project" value="UniProtKB-KW"/>
</dbReference>
<evidence type="ECO:0000256" key="3">
    <source>
        <dbReference type="ARBA" id="ARBA00022980"/>
    </source>
</evidence>
<sequence>MLSLLPKLRNCSCYLRQCSTNTDLFIEPRVLQYPPKYQKPRQVWLENLDTIDEKKLGILELHPDVFATNPRIDIIHQNVRWQNLYKFVSFAHTKVRSEVRGGGRKPWPQKGLGRARHGSIRSPLFRGGGVIHGPRSPTPHFYMLPFYTRVLGLTSTLSVKLAQDDLHVVTDLEIPTDEPQFLEELVKTRNWGPSVLFVNDVDVMPRNITVATDVVKHFNLMPVYGLNVYSMLKHDTLVLTRTVVDIIESKILMHLHRNDTYSVMGKYKVDQKELESKSSEIISFELPQFCNFDMDNSSVFEEFNAEKVFEMVLEDLQDVEIGNGDGDTDNNSTAMVATKNKIILQVASSMLTQLIRIVLK</sequence>
<comment type="caution">
    <text evidence="8">The sequence shown here is derived from an EMBL/GenBank/DDBJ whole genome shotgun (WGS) entry which is preliminary data.</text>
</comment>
<dbReference type="InterPro" id="IPR002136">
    <property type="entry name" value="Ribosomal_uL4"/>
</dbReference>
<dbReference type="GO" id="GO:0005840">
    <property type="term" value="C:ribosome"/>
    <property type="evidence" value="ECO:0007669"/>
    <property type="project" value="UniProtKB-KW"/>
</dbReference>
<evidence type="ECO:0000256" key="1">
    <source>
        <dbReference type="ARBA" id="ARBA00004173"/>
    </source>
</evidence>
<name>A0AAN7SML7_9COLE</name>
<dbReference type="NCBIfam" id="TIGR03953">
    <property type="entry name" value="rplD_bact"/>
    <property type="match status" value="1"/>
</dbReference>
<accession>A0AAN7SML7</accession>
<reference evidence="9" key="1">
    <citation type="submission" date="2023-01" db="EMBL/GenBank/DDBJ databases">
        <title>Key to firefly adult light organ development and bioluminescence: homeobox transcription factors regulate luciferase expression and transportation to peroxisome.</title>
        <authorList>
            <person name="Fu X."/>
        </authorList>
    </citation>
    <scope>NUCLEOTIDE SEQUENCE [LARGE SCALE GENOMIC DNA]</scope>
</reference>
<dbReference type="PANTHER" id="PTHR10746">
    <property type="entry name" value="50S RIBOSOMAL PROTEIN L4"/>
    <property type="match status" value="1"/>
</dbReference>
<dbReference type="GO" id="GO:0003735">
    <property type="term" value="F:structural constituent of ribosome"/>
    <property type="evidence" value="ECO:0007669"/>
    <property type="project" value="InterPro"/>
</dbReference>
<evidence type="ECO:0000256" key="4">
    <source>
        <dbReference type="ARBA" id="ARBA00023128"/>
    </source>
</evidence>
<evidence type="ECO:0000256" key="5">
    <source>
        <dbReference type="ARBA" id="ARBA00023274"/>
    </source>
</evidence>
<dbReference type="Proteomes" id="UP001353858">
    <property type="component" value="Unassembled WGS sequence"/>
</dbReference>
<comment type="similarity">
    <text evidence="2">Belongs to the universal ribosomal protein uL4 family.</text>
</comment>
<proteinExistence type="inferred from homology"/>
<dbReference type="FunFam" id="3.40.1370.10:FF:000005">
    <property type="entry name" value="39S ribosomal protein L4, mitochondrial"/>
    <property type="match status" value="1"/>
</dbReference>
<evidence type="ECO:0000256" key="7">
    <source>
        <dbReference type="ARBA" id="ARBA00082711"/>
    </source>
</evidence>
<dbReference type="GO" id="GO:0005743">
    <property type="term" value="C:mitochondrial inner membrane"/>
    <property type="evidence" value="ECO:0007669"/>
    <property type="project" value="UniProtKB-ARBA"/>
</dbReference>
<dbReference type="AlphaFoldDB" id="A0AAN7SML7"/>